<dbReference type="eggNOG" id="ENOG503446I">
    <property type="taxonomic scope" value="Bacteria"/>
</dbReference>
<keyword evidence="3" id="KW-1185">Reference proteome</keyword>
<dbReference type="EnsemblBacteria" id="ACC80192">
    <property type="protein sequence ID" value="ACC80192"/>
    <property type="gene ID" value="Npun_F1497"/>
</dbReference>
<dbReference type="KEGG" id="npu:Npun_F1497"/>
<dbReference type="OrthoDB" id="512610at2"/>
<sequence>MKSSFITLVVVISALFLPQSVYANQENVPIITVDAPKEPFHDRNQAGVLLTEPATITTTWSNFIGQTNNPKQTAESVSLVQERGCQKMSPLEFINNPDAFFKECQKPANTQSSQPTEPIEYFKVPKLDSGISVTVTKF</sequence>
<gene>
    <name evidence="2" type="ordered locus">Npun_F1497</name>
</gene>
<feature type="signal peptide" evidence="1">
    <location>
        <begin position="1"/>
        <end position="23"/>
    </location>
</feature>
<accession>B2IZR2</accession>
<dbReference type="PhylomeDB" id="B2IZR2"/>
<reference evidence="2 3" key="2">
    <citation type="journal article" date="2013" name="Plant Physiol.">
        <title>A Nostoc punctiforme Sugar Transporter Necessary to Establish a Cyanobacterium-Plant Symbiosis.</title>
        <authorList>
            <person name="Ekman M."/>
            <person name="Picossi S."/>
            <person name="Campbell E.L."/>
            <person name="Meeks J.C."/>
            <person name="Flores E."/>
        </authorList>
    </citation>
    <scope>NUCLEOTIDE SEQUENCE [LARGE SCALE GENOMIC DNA]</scope>
    <source>
        <strain evidence="3">ATCC 29133 / PCC 73102</strain>
    </source>
</reference>
<keyword evidence="1" id="KW-0732">Signal</keyword>
<dbReference type="EMBL" id="CP001037">
    <property type="protein sequence ID" value="ACC80192.1"/>
    <property type="molecule type" value="Genomic_DNA"/>
</dbReference>
<evidence type="ECO:0000313" key="3">
    <source>
        <dbReference type="Proteomes" id="UP000001191"/>
    </source>
</evidence>
<proteinExistence type="predicted"/>
<protein>
    <submittedName>
        <fullName evidence="2">Uncharacterized protein</fullName>
    </submittedName>
</protein>
<dbReference type="HOGENOM" id="CLU_138602_0_0_3"/>
<dbReference type="AlphaFoldDB" id="B2IZR2"/>
<evidence type="ECO:0000313" key="2">
    <source>
        <dbReference type="EMBL" id="ACC80192.1"/>
    </source>
</evidence>
<name>B2IZR2_NOSP7</name>
<reference evidence="3" key="1">
    <citation type="submission" date="2008-04" db="EMBL/GenBank/DDBJ databases">
        <title>Complete sequence of chromosome of Nostoc punctiforme ATCC 29133.</title>
        <authorList>
            <consortium name="US DOE Joint Genome Institute"/>
            <person name="Copeland A."/>
            <person name="Lucas S."/>
            <person name="Lapidus A."/>
            <person name="Glavina del Rio T."/>
            <person name="Dalin E."/>
            <person name="Tice H."/>
            <person name="Pitluck S."/>
            <person name="Chain P."/>
            <person name="Malfatti S."/>
            <person name="Shin M."/>
            <person name="Vergez L."/>
            <person name="Schmutz J."/>
            <person name="Larimer F."/>
            <person name="Land M."/>
            <person name="Hauser L."/>
            <person name="Kyrpides N."/>
            <person name="Kim E."/>
            <person name="Meeks J.C."/>
            <person name="Elhai J."/>
            <person name="Campbell E.L."/>
            <person name="Thiel T."/>
            <person name="Longmire J."/>
            <person name="Potts M."/>
            <person name="Atlas R."/>
        </authorList>
    </citation>
    <scope>NUCLEOTIDE SEQUENCE [LARGE SCALE GENOMIC DNA]</scope>
    <source>
        <strain evidence="3">ATCC 29133 / PCC 73102</strain>
    </source>
</reference>
<dbReference type="Proteomes" id="UP000001191">
    <property type="component" value="Chromosome"/>
</dbReference>
<evidence type="ECO:0000256" key="1">
    <source>
        <dbReference type="SAM" id="SignalP"/>
    </source>
</evidence>
<feature type="chain" id="PRO_5002779027" evidence="1">
    <location>
        <begin position="24"/>
        <end position="138"/>
    </location>
</feature>
<dbReference type="RefSeq" id="WP_012408210.1">
    <property type="nucleotide sequence ID" value="NC_010628.1"/>
</dbReference>
<organism evidence="2 3">
    <name type="scientific">Nostoc punctiforme (strain ATCC 29133 / PCC 73102)</name>
    <dbReference type="NCBI Taxonomy" id="63737"/>
    <lineage>
        <taxon>Bacteria</taxon>
        <taxon>Bacillati</taxon>
        <taxon>Cyanobacteriota</taxon>
        <taxon>Cyanophyceae</taxon>
        <taxon>Nostocales</taxon>
        <taxon>Nostocaceae</taxon>
        <taxon>Nostoc</taxon>
    </lineage>
</organism>